<evidence type="ECO:0000313" key="2">
    <source>
        <dbReference type="EMBL" id="HIU58030.1"/>
    </source>
</evidence>
<reference evidence="2" key="2">
    <citation type="journal article" date="2021" name="PeerJ">
        <title>Extensive microbial diversity within the chicken gut microbiome revealed by metagenomics and culture.</title>
        <authorList>
            <person name="Gilroy R."/>
            <person name="Ravi A."/>
            <person name="Getino M."/>
            <person name="Pursley I."/>
            <person name="Horton D.L."/>
            <person name="Alikhan N.F."/>
            <person name="Baker D."/>
            <person name="Gharbi K."/>
            <person name="Hall N."/>
            <person name="Watson M."/>
            <person name="Adriaenssens E.M."/>
            <person name="Foster-Nyarko E."/>
            <person name="Jarju S."/>
            <person name="Secka A."/>
            <person name="Antonio M."/>
            <person name="Oren A."/>
            <person name="Chaudhuri R.R."/>
            <person name="La Ragione R."/>
            <person name="Hildebrand F."/>
            <person name="Pallen M.J."/>
        </authorList>
    </citation>
    <scope>NUCLEOTIDE SEQUENCE</scope>
    <source>
        <strain evidence="2">USAMLcec3-3695</strain>
    </source>
</reference>
<dbReference type="Proteomes" id="UP000824109">
    <property type="component" value="Unassembled WGS sequence"/>
</dbReference>
<dbReference type="AlphaFoldDB" id="A0A9D1MCV0"/>
<evidence type="ECO:0000313" key="3">
    <source>
        <dbReference type="Proteomes" id="UP000824109"/>
    </source>
</evidence>
<dbReference type="PANTHER" id="PTHR34825">
    <property type="entry name" value="CONSERVED PROTEIN, WITH A WEAK D-GALACTARATE DEHYDRATASE/ALTRONATE HYDROLASE DOMAIN"/>
    <property type="match status" value="1"/>
</dbReference>
<dbReference type="InterPro" id="IPR018631">
    <property type="entry name" value="AAA-ATPase-like_dom"/>
</dbReference>
<comment type="caution">
    <text evidence="2">The sequence shown here is derived from an EMBL/GenBank/DDBJ whole genome shotgun (WGS) entry which is preliminary data.</text>
</comment>
<name>A0A9D1MCV0_9FIRM</name>
<proteinExistence type="predicted"/>
<dbReference type="EMBL" id="DVNB01000097">
    <property type="protein sequence ID" value="HIU58030.1"/>
    <property type="molecule type" value="Genomic_DNA"/>
</dbReference>
<organism evidence="2 3">
    <name type="scientific">Candidatus Ornithomonoglobus merdipullorum</name>
    <dbReference type="NCBI Taxonomy" id="2840895"/>
    <lineage>
        <taxon>Bacteria</taxon>
        <taxon>Bacillati</taxon>
        <taxon>Bacillota</taxon>
        <taxon>Clostridia</taxon>
        <taxon>Candidatus Ornithomonoglobus</taxon>
    </lineage>
</organism>
<gene>
    <name evidence="2" type="ORF">IAA61_09525</name>
</gene>
<dbReference type="PANTHER" id="PTHR34825:SF1">
    <property type="entry name" value="AAA-ATPASE-LIKE DOMAIN-CONTAINING PROTEIN"/>
    <property type="match status" value="1"/>
</dbReference>
<evidence type="ECO:0000259" key="1">
    <source>
        <dbReference type="Pfam" id="PF09820"/>
    </source>
</evidence>
<dbReference type="InterPro" id="IPR012547">
    <property type="entry name" value="PDDEXK_9"/>
</dbReference>
<feature type="domain" description="AAA-ATPase-like" evidence="1">
    <location>
        <begin position="13"/>
        <end position="237"/>
    </location>
</feature>
<reference evidence="2" key="1">
    <citation type="submission" date="2020-10" db="EMBL/GenBank/DDBJ databases">
        <authorList>
            <person name="Gilroy R."/>
        </authorList>
    </citation>
    <scope>NUCLEOTIDE SEQUENCE</scope>
    <source>
        <strain evidence="2">USAMLcec3-3695</strain>
    </source>
</reference>
<dbReference type="Pfam" id="PF08011">
    <property type="entry name" value="PDDEXK_9"/>
    <property type="match status" value="1"/>
</dbReference>
<dbReference type="Pfam" id="PF09820">
    <property type="entry name" value="AAA-ATPase_like"/>
    <property type="match status" value="1"/>
</dbReference>
<accession>A0A9D1MCV0</accession>
<sequence length="566" mass="65146">MMLLNGEKKRINIGYEDFKETVDGGFYYVDKTMFIYDLLRNRGKNNLITRPRRFGKTLNMSMLRYFFDITEKQNAYLFDGFMISKHYDELKGHRNAYPVITLSLKCAKKGCYEDAVYWLCKEIQRQFRKHRYISDCDRVDSGDRDDFKKIIAAEPDVRLFAESIKLLSSCLAQYYGKNTIILIDEYDVPLEDAYFCGYYDKMVSFIRSLFESALKTNPSLEFSVITGCLRISKESIFTGLNNLAVNGILSPRYSGYFGFEEDEVKDILEYYGVQEKFETAKRWYDGYLFGNTEVYNPWSIMNYVADLCDDPNSIPASDWVNSSSNSIIKTLVESADDATRDAIEQLINGGCVKTPIYETVTYGDLGNDSENIWSFLFFTGYLRLKELVTSGEETGDEAIYSLAIPNLEIKSCYNSIIKRYFESCKKSVNRDDLYKAILSRDAEEFSEQITELLKKSISYHDNGEQFYHGLIAGLLAGNVHYRMASNRETGTGRSDLILYQNDLFVNAVIMEFKVCKANEAADKAAERALRQIDERDYAREARDMGYSNIIKFGVAFKSKVCYAVTE</sequence>
<protein>
    <submittedName>
        <fullName evidence="2">AAA family ATPase</fullName>
    </submittedName>
</protein>